<protein>
    <recommendedName>
        <fullName evidence="3">ABM domain-containing protein</fullName>
    </recommendedName>
</protein>
<gene>
    <name evidence="1" type="ORF">NEMBOFW57_002423</name>
</gene>
<dbReference type="AlphaFoldDB" id="A0AAD4F7Z5"/>
<evidence type="ECO:0000313" key="2">
    <source>
        <dbReference type="Proteomes" id="UP001197093"/>
    </source>
</evidence>
<dbReference type="EMBL" id="JAHCVI010000001">
    <property type="protein sequence ID" value="KAG7292388.1"/>
    <property type="molecule type" value="Genomic_DNA"/>
</dbReference>
<proteinExistence type="predicted"/>
<name>A0AAD4F7Z5_9PEZI</name>
<comment type="caution">
    <text evidence="1">The sequence shown here is derived from an EMBL/GenBank/DDBJ whole genome shotgun (WGS) entry which is preliminary data.</text>
</comment>
<organism evidence="1 2">
    <name type="scientific">Staphylotrichum longicolle</name>
    <dbReference type="NCBI Taxonomy" id="669026"/>
    <lineage>
        <taxon>Eukaryota</taxon>
        <taxon>Fungi</taxon>
        <taxon>Dikarya</taxon>
        <taxon>Ascomycota</taxon>
        <taxon>Pezizomycotina</taxon>
        <taxon>Sordariomycetes</taxon>
        <taxon>Sordariomycetidae</taxon>
        <taxon>Sordariales</taxon>
        <taxon>Chaetomiaceae</taxon>
        <taxon>Staphylotrichum</taxon>
    </lineage>
</organism>
<evidence type="ECO:0000313" key="1">
    <source>
        <dbReference type="EMBL" id="KAG7292388.1"/>
    </source>
</evidence>
<evidence type="ECO:0008006" key="3">
    <source>
        <dbReference type="Google" id="ProtNLM"/>
    </source>
</evidence>
<keyword evidence="2" id="KW-1185">Reference proteome</keyword>
<dbReference type="Proteomes" id="UP001197093">
    <property type="component" value="Unassembled WGS sequence"/>
</dbReference>
<reference evidence="1" key="1">
    <citation type="submission" date="2023-02" db="EMBL/GenBank/DDBJ databases">
        <authorList>
            <person name="Palmer J.M."/>
        </authorList>
    </citation>
    <scope>NUCLEOTIDE SEQUENCE</scope>
    <source>
        <strain evidence="1">FW57</strain>
    </source>
</reference>
<sequence length="198" mass="21452">MATTSPVIVFQTLDQPHQPPAPALEELKKQDGLVRAFYGVKMEDPQAGVLCTEWSSRDAAARGGAKVQTQVKVNETLGFDASPSASAAWERALMAPCTEVFTAFGAEDGFVGNVWRFVSALDVRPPEGYEGAAVGEGIQVGLDDDKEGEVVVRMVIGWVSREAHLEAKGKPGAIQDNIHELRTLRRAVELFHVPLKEI</sequence>
<accession>A0AAD4F7Z5</accession>